<dbReference type="Proteomes" id="UP000054776">
    <property type="component" value="Unassembled WGS sequence"/>
</dbReference>
<reference evidence="1 2" key="1">
    <citation type="submission" date="2015-01" db="EMBL/GenBank/DDBJ databases">
        <title>Evolution of Trichinella species and genotypes.</title>
        <authorList>
            <person name="Korhonen P.K."/>
            <person name="Edoardo P."/>
            <person name="Giuseppe L.R."/>
            <person name="Gasser R.B."/>
        </authorList>
    </citation>
    <scope>NUCLEOTIDE SEQUENCE [LARGE SCALE GENOMIC DNA]</scope>
    <source>
        <strain evidence="1">ISS3</strain>
    </source>
</reference>
<proteinExistence type="predicted"/>
<evidence type="ECO:0000313" key="2">
    <source>
        <dbReference type="Proteomes" id="UP000054776"/>
    </source>
</evidence>
<sequence>MIAWHGIFQMLDRVCFSSRRALFTNESRPMKLAMRRAHSVHSDEPP</sequence>
<organism evidence="1 2">
    <name type="scientific">Trichinella spiralis</name>
    <name type="common">Trichina worm</name>
    <dbReference type="NCBI Taxonomy" id="6334"/>
    <lineage>
        <taxon>Eukaryota</taxon>
        <taxon>Metazoa</taxon>
        <taxon>Ecdysozoa</taxon>
        <taxon>Nematoda</taxon>
        <taxon>Enoplea</taxon>
        <taxon>Dorylaimia</taxon>
        <taxon>Trichinellida</taxon>
        <taxon>Trichinellidae</taxon>
        <taxon>Trichinella</taxon>
    </lineage>
</organism>
<dbReference type="EMBL" id="JYDH01004699">
    <property type="protein sequence ID" value="KRY03950.1"/>
    <property type="molecule type" value="Genomic_DNA"/>
</dbReference>
<dbReference type="InParanoid" id="A0A0V0YUI6"/>
<keyword evidence="2" id="KW-1185">Reference proteome</keyword>
<comment type="caution">
    <text evidence="1">The sequence shown here is derived from an EMBL/GenBank/DDBJ whole genome shotgun (WGS) entry which is preliminary data.</text>
</comment>
<accession>A0A0V0YUI6</accession>
<dbReference type="AlphaFoldDB" id="A0A0V0YUI6"/>
<protein>
    <submittedName>
        <fullName evidence="1">Uncharacterized protein</fullName>
    </submittedName>
</protein>
<name>A0A0V0YUI6_TRISP</name>
<gene>
    <name evidence="1" type="ORF">T01_592</name>
</gene>
<dbReference type="OrthoDB" id="5928851at2759"/>
<evidence type="ECO:0000313" key="1">
    <source>
        <dbReference type="EMBL" id="KRY03950.1"/>
    </source>
</evidence>